<organism evidence="3 4">
    <name type="scientific">Thermodesulfitimonas autotrophica</name>
    <dbReference type="NCBI Taxonomy" id="1894989"/>
    <lineage>
        <taxon>Bacteria</taxon>
        <taxon>Bacillati</taxon>
        <taxon>Bacillota</taxon>
        <taxon>Clostridia</taxon>
        <taxon>Thermoanaerobacterales</taxon>
        <taxon>Thermoanaerobacteraceae</taxon>
        <taxon>Thermodesulfitimonas</taxon>
    </lineage>
</organism>
<reference evidence="3 4" key="1">
    <citation type="submission" date="2018-11" db="EMBL/GenBank/DDBJ databases">
        <title>Genomic Encyclopedia of Type Strains, Phase IV (KMG-IV): sequencing the most valuable type-strain genomes for metagenomic binning, comparative biology and taxonomic classification.</title>
        <authorList>
            <person name="Goeker M."/>
        </authorList>
    </citation>
    <scope>NUCLEOTIDE SEQUENCE [LARGE SCALE GENOMIC DNA]</scope>
    <source>
        <strain evidence="3 4">DSM 102936</strain>
    </source>
</reference>
<gene>
    <name evidence="3" type="ORF">EDD75_1281</name>
</gene>
<name>A0A3N5BTA0_9THEO</name>
<feature type="domain" description="NAD(P)-binding" evidence="2">
    <location>
        <begin position="13"/>
        <end position="322"/>
    </location>
</feature>
<accession>A0A3N5BTA0</accession>
<evidence type="ECO:0000313" key="4">
    <source>
        <dbReference type="Proteomes" id="UP000282654"/>
    </source>
</evidence>
<protein>
    <submittedName>
        <fullName evidence="3">Nucleoside-diphosphate-sugar epimerase</fullName>
    </submittedName>
</protein>
<sequence>MSANRHQETKTVLVTGCAGFIAARVTEMLLQDGYRVAGIDNLNDAYDVRLKKWRLNRLKSTPGFTFYHTDISNLEQLRGIFTAHAAGKATAPFAAVINLAARAGVRQSVANPWVYVETNVTGTLNLLELCREFGVKKFVLASTSSLYGKENPMPYREDADTNRPLSPYAASKKAAEALCYTYHYLYGLDVTVLRYFTVYGPAGRPDMSLFRFIQWISEGKPLIIYGDGRQSRDFTYVDDIAQGTIAALKPLGYEIINLGSDRPIVLMDAVQLIEKLIGQKARLEFKPRHPADVPATWADITKARRLLGWEPQTSFEEGLAETCAWYRENRDWAKEVKVD</sequence>
<keyword evidence="1" id="KW-0520">NAD</keyword>
<dbReference type="InterPro" id="IPR016040">
    <property type="entry name" value="NAD(P)-bd_dom"/>
</dbReference>
<dbReference type="AlphaFoldDB" id="A0A3N5BTA0"/>
<dbReference type="Proteomes" id="UP000282654">
    <property type="component" value="Unassembled WGS sequence"/>
</dbReference>
<keyword evidence="4" id="KW-1185">Reference proteome</keyword>
<dbReference type="Gene3D" id="3.40.50.720">
    <property type="entry name" value="NAD(P)-binding Rossmann-like Domain"/>
    <property type="match status" value="1"/>
</dbReference>
<proteinExistence type="predicted"/>
<dbReference type="SUPFAM" id="SSF51735">
    <property type="entry name" value="NAD(P)-binding Rossmann-fold domains"/>
    <property type="match status" value="1"/>
</dbReference>
<dbReference type="OrthoDB" id="9811743at2"/>
<evidence type="ECO:0000256" key="1">
    <source>
        <dbReference type="ARBA" id="ARBA00023027"/>
    </source>
</evidence>
<evidence type="ECO:0000313" key="3">
    <source>
        <dbReference type="EMBL" id="RPF47011.1"/>
    </source>
</evidence>
<evidence type="ECO:0000259" key="2">
    <source>
        <dbReference type="Pfam" id="PF16363"/>
    </source>
</evidence>
<dbReference type="PANTHER" id="PTHR43574">
    <property type="entry name" value="EPIMERASE-RELATED"/>
    <property type="match status" value="1"/>
</dbReference>
<dbReference type="PRINTS" id="PR01713">
    <property type="entry name" value="NUCEPIMERASE"/>
</dbReference>
<dbReference type="RefSeq" id="WP_123929656.1">
    <property type="nucleotide sequence ID" value="NZ_RKRE01000002.1"/>
</dbReference>
<dbReference type="EMBL" id="RKRE01000002">
    <property type="protein sequence ID" value="RPF47011.1"/>
    <property type="molecule type" value="Genomic_DNA"/>
</dbReference>
<comment type="caution">
    <text evidence="3">The sequence shown here is derived from an EMBL/GenBank/DDBJ whole genome shotgun (WGS) entry which is preliminary data.</text>
</comment>
<dbReference type="InterPro" id="IPR036291">
    <property type="entry name" value="NAD(P)-bd_dom_sf"/>
</dbReference>
<dbReference type="Pfam" id="PF16363">
    <property type="entry name" value="GDP_Man_Dehyd"/>
    <property type="match status" value="1"/>
</dbReference>